<dbReference type="InterPro" id="IPR016187">
    <property type="entry name" value="CTDL_fold"/>
</dbReference>
<protein>
    <submittedName>
        <fullName evidence="4">C-type lectin 37Db-like</fullName>
    </submittedName>
</protein>
<dbReference type="PANTHER" id="PTHR22803">
    <property type="entry name" value="MANNOSE, PHOSPHOLIPASE, LECTIN RECEPTOR RELATED"/>
    <property type="match status" value="1"/>
</dbReference>
<dbReference type="Proteomes" id="UP001652628">
    <property type="component" value="Chromosome 3"/>
</dbReference>
<dbReference type="InterPro" id="IPR050111">
    <property type="entry name" value="C-type_lectin/snaclec_domain"/>
</dbReference>
<evidence type="ECO:0000259" key="2">
    <source>
        <dbReference type="PROSITE" id="PS50041"/>
    </source>
</evidence>
<feature type="domain" description="C-type lectin" evidence="2">
    <location>
        <begin position="30"/>
        <end position="154"/>
    </location>
</feature>
<feature type="signal peptide" evidence="1">
    <location>
        <begin position="1"/>
        <end position="17"/>
    </location>
</feature>
<dbReference type="SUPFAM" id="SSF56436">
    <property type="entry name" value="C-type lectin-like"/>
    <property type="match status" value="1"/>
</dbReference>
<proteinExistence type="predicted"/>
<dbReference type="InterPro" id="IPR001304">
    <property type="entry name" value="C-type_lectin-like"/>
</dbReference>
<dbReference type="CDD" id="cd00037">
    <property type="entry name" value="CLECT"/>
    <property type="match status" value="1"/>
</dbReference>
<sequence>MVKQVLFILAFFGFVFGLQALLCPSKFTPVGDKCLYLSRTKVNWYVAARQCRKLGGSLLMFDNEIEAIITTAYLLNEGVSFNDSWRSSVWMGLDSLGQYPSFVLSKTGDPISYPYWGKDQPSSNTNELCGAYANYKSWGYFNNACTYLALFVCETRGYYP</sequence>
<evidence type="ECO:0000313" key="3">
    <source>
        <dbReference type="Proteomes" id="UP001652628"/>
    </source>
</evidence>
<dbReference type="Pfam" id="PF00059">
    <property type="entry name" value="Lectin_C"/>
    <property type="match status" value="1"/>
</dbReference>
<organism evidence="3 4">
    <name type="scientific">Drosophila suzukii</name>
    <name type="common">Spotted-wing drosophila fruit fly</name>
    <dbReference type="NCBI Taxonomy" id="28584"/>
    <lineage>
        <taxon>Eukaryota</taxon>
        <taxon>Metazoa</taxon>
        <taxon>Ecdysozoa</taxon>
        <taxon>Arthropoda</taxon>
        <taxon>Hexapoda</taxon>
        <taxon>Insecta</taxon>
        <taxon>Pterygota</taxon>
        <taxon>Neoptera</taxon>
        <taxon>Endopterygota</taxon>
        <taxon>Diptera</taxon>
        <taxon>Brachycera</taxon>
        <taxon>Muscomorpha</taxon>
        <taxon>Ephydroidea</taxon>
        <taxon>Drosophilidae</taxon>
        <taxon>Drosophila</taxon>
        <taxon>Sophophora</taxon>
    </lineage>
</organism>
<evidence type="ECO:0000256" key="1">
    <source>
        <dbReference type="SAM" id="SignalP"/>
    </source>
</evidence>
<reference evidence="4" key="1">
    <citation type="submission" date="2025-08" db="UniProtKB">
        <authorList>
            <consortium name="RefSeq"/>
        </authorList>
    </citation>
    <scope>IDENTIFICATION</scope>
</reference>
<dbReference type="RefSeq" id="XP_070851974.1">
    <property type="nucleotide sequence ID" value="XM_070995873.1"/>
</dbReference>
<keyword evidence="3" id="KW-1185">Reference proteome</keyword>
<evidence type="ECO:0000313" key="4">
    <source>
        <dbReference type="RefSeq" id="XP_070851974.1"/>
    </source>
</evidence>
<dbReference type="SMART" id="SM00034">
    <property type="entry name" value="CLECT"/>
    <property type="match status" value="1"/>
</dbReference>
<name>A0ABM4TPS3_DROSZ</name>
<dbReference type="InterPro" id="IPR016186">
    <property type="entry name" value="C-type_lectin-like/link_sf"/>
</dbReference>
<dbReference type="PROSITE" id="PS50041">
    <property type="entry name" value="C_TYPE_LECTIN_2"/>
    <property type="match status" value="1"/>
</dbReference>
<dbReference type="Gene3D" id="3.10.100.10">
    <property type="entry name" value="Mannose-Binding Protein A, subunit A"/>
    <property type="match status" value="1"/>
</dbReference>
<accession>A0ABM4TPS3</accession>
<dbReference type="GeneID" id="139352962"/>
<gene>
    <name evidence="4" type="primary">LOC139352962</name>
</gene>
<feature type="chain" id="PRO_5045672586" evidence="1">
    <location>
        <begin position="18"/>
        <end position="160"/>
    </location>
</feature>
<keyword evidence="1" id="KW-0732">Signal</keyword>